<name>A0ACC4NST3_9VIBR</name>
<accession>A0ACC4NST3</accession>
<gene>
    <name evidence="1" type="ORF">NM09_18515</name>
</gene>
<sequence length="439" mass="50085">MTEYGSYSLILLSNSIASAIFYFGITSALTRSYFDYDSLEGRANCFYTSLIILCFGAVCQITLGIIFGGVLSEVLFSTDVYWKEIALMFSNGALSFINLSFLTLYRISNNPTKFFTCSVVTMLFNLVLVYLMILHYDLGVMGVILGFVIPQFILLLFYIFDNAQLLKSAKIIKSEIKVQINFGLQVVISSFLSLGILWSDQFFVNNYMSTYEVGVYALSVKLASAITVGFVNPFNQVFNPLALEQYRNNNAEKIIKSAYKFYLFFGFIFVLVFSMCLEELLYFFDKNGSYNESAKYLFVLMFSLYLFGLINVTALGFSFKRKMLEVTKVYLIAFIINLFLNYMLIPMYDLPGAVVSTFLSYLILMAMLKVRSNMIFEVNLPHGYILGSCLLAAFYFFSLNVFGRDDFIVRVCFKLIVFIFVSLIAFGVYVFSKKSWSSE</sequence>
<evidence type="ECO:0000313" key="1">
    <source>
        <dbReference type="EMBL" id="KHD23464.1"/>
    </source>
</evidence>
<reference evidence="1" key="1">
    <citation type="submission" date="2014-10" db="EMBL/GenBank/DDBJ databases">
        <title>Genome sequencing of Vibrio caribbeanicus T14.</title>
        <authorList>
            <person name="Chan K.-G."/>
            <person name="Mohamad N.I."/>
        </authorList>
    </citation>
    <scope>NUCLEOTIDE SEQUENCE</scope>
    <source>
        <strain evidence="1">T14</strain>
    </source>
</reference>
<evidence type="ECO:0000313" key="2">
    <source>
        <dbReference type="Proteomes" id="UP000030421"/>
    </source>
</evidence>
<dbReference type="Proteomes" id="UP000030421">
    <property type="component" value="Unassembled WGS sequence"/>
</dbReference>
<protein>
    <submittedName>
        <fullName evidence="1">Uncharacterized protein</fullName>
    </submittedName>
</protein>
<proteinExistence type="predicted"/>
<dbReference type="EMBL" id="JRWR01000023">
    <property type="protein sequence ID" value="KHD23464.1"/>
    <property type="molecule type" value="Genomic_DNA"/>
</dbReference>
<comment type="caution">
    <text evidence="1">The sequence shown here is derived from an EMBL/GenBank/DDBJ whole genome shotgun (WGS) entry which is preliminary data.</text>
</comment>
<keyword evidence="2" id="KW-1185">Reference proteome</keyword>
<organism evidence="1 2">
    <name type="scientific">Vibrio caribbeanicus</name>
    <dbReference type="NCBI Taxonomy" id="701175"/>
    <lineage>
        <taxon>Bacteria</taxon>
        <taxon>Pseudomonadati</taxon>
        <taxon>Pseudomonadota</taxon>
        <taxon>Gammaproteobacteria</taxon>
        <taxon>Vibrionales</taxon>
        <taxon>Vibrionaceae</taxon>
        <taxon>Vibrio</taxon>
    </lineage>
</organism>